<dbReference type="Proteomes" id="UP000184498">
    <property type="component" value="Unassembled WGS sequence"/>
</dbReference>
<accession>A0A1M6TFW5</accession>
<evidence type="ECO:0000313" key="1">
    <source>
        <dbReference type="EMBL" id="SHK55823.1"/>
    </source>
</evidence>
<organism evidence="1 2">
    <name type="scientific">Epilithonimonas mollis</name>
    <dbReference type="NCBI Taxonomy" id="216903"/>
    <lineage>
        <taxon>Bacteria</taxon>
        <taxon>Pseudomonadati</taxon>
        <taxon>Bacteroidota</taxon>
        <taxon>Flavobacteriia</taxon>
        <taxon>Flavobacteriales</taxon>
        <taxon>Weeksellaceae</taxon>
        <taxon>Chryseobacterium group</taxon>
        <taxon>Epilithonimonas</taxon>
    </lineage>
</organism>
<proteinExistence type="predicted"/>
<gene>
    <name evidence="1" type="ORF">SAMN05444371_2849</name>
</gene>
<dbReference type="STRING" id="216903.SAMN05444371_2849"/>
<name>A0A1M6TFW5_9FLAO</name>
<protein>
    <submittedName>
        <fullName evidence="1">Uncharacterized protein</fullName>
    </submittedName>
</protein>
<reference evidence="2" key="1">
    <citation type="submission" date="2016-11" db="EMBL/GenBank/DDBJ databases">
        <authorList>
            <person name="Varghese N."/>
            <person name="Submissions S."/>
        </authorList>
    </citation>
    <scope>NUCLEOTIDE SEQUENCE [LARGE SCALE GENOMIC DNA]</scope>
    <source>
        <strain evidence="2">DSM 18016</strain>
    </source>
</reference>
<dbReference type="EMBL" id="FRAM01000003">
    <property type="protein sequence ID" value="SHK55823.1"/>
    <property type="molecule type" value="Genomic_DNA"/>
</dbReference>
<dbReference type="AlphaFoldDB" id="A0A1M6TFW5"/>
<keyword evidence="2" id="KW-1185">Reference proteome</keyword>
<evidence type="ECO:0000313" key="2">
    <source>
        <dbReference type="Proteomes" id="UP000184498"/>
    </source>
</evidence>
<sequence length="85" mass="9901">MICESITVNDPKNYQGKRFWTSFMTGFDNGAYENTGIRTSLDEPLYKSVKGKFRTDHYLSLFYLGDEIILLSFDLDQPRLNTDTF</sequence>